<name>A0A9Q3V8B0_CLOBO</name>
<dbReference type="Proteomes" id="UP000813637">
    <property type="component" value="Unassembled WGS sequence"/>
</dbReference>
<gene>
    <name evidence="1" type="ORF">G8S53_02890</name>
</gene>
<dbReference type="AlphaFoldDB" id="A0A9Q3V8B0"/>
<reference evidence="1" key="1">
    <citation type="submission" date="2020-02" db="EMBL/GenBank/DDBJ databases">
        <authorList>
            <person name="Fillo S."/>
            <person name="Giordani F."/>
            <person name="Tonon E."/>
            <person name="Drigo I."/>
            <person name="Anselmo A."/>
            <person name="Fortunato A."/>
            <person name="Bano L."/>
            <person name="Lista F."/>
        </authorList>
    </citation>
    <scope>NUCLEOTIDE SEQUENCE</scope>
    <source>
        <strain evidence="1">IZSVe-TV_9877_3_12</strain>
    </source>
</reference>
<accession>A0A9Q3V8B0</accession>
<organism evidence="1 2">
    <name type="scientific">Clostridium botulinum C</name>
    <dbReference type="NCBI Taxonomy" id="36828"/>
    <lineage>
        <taxon>Bacteria</taxon>
        <taxon>Bacillati</taxon>
        <taxon>Bacillota</taxon>
        <taxon>Clostridia</taxon>
        <taxon>Eubacteriales</taxon>
        <taxon>Clostridiaceae</taxon>
        <taxon>Clostridium</taxon>
    </lineage>
</organism>
<protein>
    <submittedName>
        <fullName evidence="1">Uncharacterized protein</fullName>
    </submittedName>
</protein>
<dbReference type="RefSeq" id="WP_003380311.1">
    <property type="nucleotide sequence ID" value="NZ_JAAMYB010000001.1"/>
</dbReference>
<evidence type="ECO:0000313" key="2">
    <source>
        <dbReference type="Proteomes" id="UP000813637"/>
    </source>
</evidence>
<reference evidence="1" key="2">
    <citation type="journal article" date="2021" name="Microorganisms">
        <title>Extensive Genome Exploration of Clostridium botulinum Group III Field Strains.</title>
        <authorList>
            <person name="Fillo S."/>
            <person name="Giordani F."/>
            <person name="Tonon E."/>
            <person name="Drigo I."/>
            <person name="Anselmo A."/>
            <person name="Fortunato A."/>
            <person name="Lista F."/>
            <person name="Bano L."/>
        </authorList>
    </citation>
    <scope>NUCLEOTIDE SEQUENCE</scope>
    <source>
        <strain evidence="1">IZSVe-TV_9877_3_12</strain>
    </source>
</reference>
<evidence type="ECO:0000313" key="1">
    <source>
        <dbReference type="EMBL" id="MCD3194234.1"/>
    </source>
</evidence>
<proteinExistence type="predicted"/>
<comment type="caution">
    <text evidence="1">The sequence shown here is derived from an EMBL/GenBank/DDBJ whole genome shotgun (WGS) entry which is preliminary data.</text>
</comment>
<dbReference type="EMBL" id="JAAMYB010000001">
    <property type="protein sequence ID" value="MCD3194234.1"/>
    <property type="molecule type" value="Genomic_DNA"/>
</dbReference>
<sequence>MVIKLMYIANGDYYENISTTLNANEFKSKVTNGEWVQIQDNKKKIEINSEFIISYELGENDLEVI</sequence>